<evidence type="ECO:0000313" key="1">
    <source>
        <dbReference type="EMBL" id="QDV74785.1"/>
    </source>
</evidence>
<protein>
    <submittedName>
        <fullName evidence="1">Uncharacterized protein</fullName>
    </submittedName>
</protein>
<proteinExistence type="predicted"/>
<dbReference type="KEGG" id="bmei:Spa11_29930"/>
<sequence>MLTRGRLTGSVGMTSWGRGMANDQAEMNLHELIEKAICQVVRAVAGASLALADDKANKSAEIDPRVMAVAGLPQTSPVTNDTDRGKRKLVEIDFDRAITTSEANSNEGGGEIGVAVAVVKMNARGNKMAETSTRTANRVRFSVPILLPVAEPSGGVMLSAT</sequence>
<keyword evidence="2" id="KW-1185">Reference proteome</keyword>
<name>A0A518KAF9_9BACT</name>
<dbReference type="Proteomes" id="UP000316426">
    <property type="component" value="Chromosome"/>
</dbReference>
<evidence type="ECO:0000313" key="2">
    <source>
        <dbReference type="Proteomes" id="UP000316426"/>
    </source>
</evidence>
<gene>
    <name evidence="1" type="ORF">Spa11_29930</name>
</gene>
<dbReference type="AlphaFoldDB" id="A0A518KAF9"/>
<reference evidence="1 2" key="1">
    <citation type="submission" date="2019-02" db="EMBL/GenBank/DDBJ databases">
        <title>Deep-cultivation of Planctomycetes and their phenomic and genomic characterization uncovers novel biology.</title>
        <authorList>
            <person name="Wiegand S."/>
            <person name="Jogler M."/>
            <person name="Boedeker C."/>
            <person name="Pinto D."/>
            <person name="Vollmers J."/>
            <person name="Rivas-Marin E."/>
            <person name="Kohn T."/>
            <person name="Peeters S.H."/>
            <person name="Heuer A."/>
            <person name="Rast P."/>
            <person name="Oberbeckmann S."/>
            <person name="Bunk B."/>
            <person name="Jeske O."/>
            <person name="Meyerdierks A."/>
            <person name="Storesund J.E."/>
            <person name="Kallscheuer N."/>
            <person name="Luecker S."/>
            <person name="Lage O.M."/>
            <person name="Pohl T."/>
            <person name="Merkel B.J."/>
            <person name="Hornburger P."/>
            <person name="Mueller R.-W."/>
            <person name="Bruemmer F."/>
            <person name="Labrenz M."/>
            <person name="Spormann A.M."/>
            <person name="Op den Camp H."/>
            <person name="Overmann J."/>
            <person name="Amann R."/>
            <person name="Jetten M.S.M."/>
            <person name="Mascher T."/>
            <person name="Medema M.H."/>
            <person name="Devos D.P."/>
            <person name="Kaster A.-K."/>
            <person name="Ovreas L."/>
            <person name="Rohde M."/>
            <person name="Galperin M.Y."/>
            <person name="Jogler C."/>
        </authorList>
    </citation>
    <scope>NUCLEOTIDE SEQUENCE [LARGE SCALE GENOMIC DNA]</scope>
    <source>
        <strain evidence="1 2">Spa11</strain>
    </source>
</reference>
<dbReference type="EMBL" id="CP036349">
    <property type="protein sequence ID" value="QDV74785.1"/>
    <property type="molecule type" value="Genomic_DNA"/>
</dbReference>
<accession>A0A518KAF9</accession>
<organism evidence="1 2">
    <name type="scientific">Botrimarina mediterranea</name>
    <dbReference type="NCBI Taxonomy" id="2528022"/>
    <lineage>
        <taxon>Bacteria</taxon>
        <taxon>Pseudomonadati</taxon>
        <taxon>Planctomycetota</taxon>
        <taxon>Planctomycetia</taxon>
        <taxon>Pirellulales</taxon>
        <taxon>Lacipirellulaceae</taxon>
        <taxon>Botrimarina</taxon>
    </lineage>
</organism>